<name>A0AAE8PQ35_9HYPH</name>
<dbReference type="EMBL" id="SIMR01000014">
    <property type="protein sequence ID" value="TBC01311.1"/>
    <property type="molecule type" value="Genomic_DNA"/>
</dbReference>
<evidence type="ECO:0000313" key="3">
    <source>
        <dbReference type="Proteomes" id="UP000291892"/>
    </source>
</evidence>
<dbReference type="AlphaFoldDB" id="A0AAE8PQ35"/>
<gene>
    <name evidence="2" type="ORF">ELG94_30315</name>
    <name evidence="1" type="ORF">ELH40_39065</name>
</gene>
<geneLocation type="plasmid" evidence="2">
    <name>pSM42_Rh02_Rh04</name>
</geneLocation>
<evidence type="ECO:0000313" key="2">
    <source>
        <dbReference type="EMBL" id="TBF05039.1"/>
    </source>
</evidence>
<organism evidence="2 3">
    <name type="scientific">Rhizobium ruizarguesonis</name>
    <dbReference type="NCBI Taxonomy" id="2081791"/>
    <lineage>
        <taxon>Bacteria</taxon>
        <taxon>Pseudomonadati</taxon>
        <taxon>Pseudomonadota</taxon>
        <taxon>Alphaproteobacteria</taxon>
        <taxon>Hyphomicrobiales</taxon>
        <taxon>Rhizobiaceae</taxon>
        <taxon>Rhizobium/Agrobacterium group</taxon>
        <taxon>Rhizobium</taxon>
    </lineage>
</organism>
<dbReference type="EMBL" id="SIKX01000003">
    <property type="protein sequence ID" value="TBF05039.1"/>
    <property type="molecule type" value="Genomic_DNA"/>
</dbReference>
<dbReference type="Proteomes" id="UP000291892">
    <property type="component" value="Unassembled WGS sequence"/>
</dbReference>
<evidence type="ECO:0000313" key="4">
    <source>
        <dbReference type="Proteomes" id="UP000294215"/>
    </source>
</evidence>
<comment type="caution">
    <text evidence="2">The sequence shown here is derived from an EMBL/GenBank/DDBJ whole genome shotgun (WGS) entry which is preliminary data.</text>
</comment>
<sequence>MVPARSSCHGISCSRHLSRSQAEIPLILAVQFSRASSHKPAKICGNAVMRLNGIVTLTGLRLPA</sequence>
<protein>
    <submittedName>
        <fullName evidence="2">Uncharacterized protein</fullName>
    </submittedName>
</protein>
<evidence type="ECO:0000313" key="1">
    <source>
        <dbReference type="EMBL" id="TBC01311.1"/>
    </source>
</evidence>
<dbReference type="Proteomes" id="UP000294215">
    <property type="component" value="Unassembled WGS sequence"/>
</dbReference>
<keyword evidence="2" id="KW-0614">Plasmid</keyword>
<proteinExistence type="predicted"/>
<accession>A0AAE8PQ35</accession>
<reference evidence="3 4" key="1">
    <citation type="submission" date="2019-02" db="EMBL/GenBank/DDBJ databases">
        <title>The genomic architecture of introgression among sibling species of bacteria.</title>
        <authorList>
            <person name="Cavassim M.I.A."/>
            <person name="Moeskjaer S."/>
            <person name="Moslemi C."/>
            <person name="Fields B."/>
            <person name="Bachmann A."/>
            <person name="Vilhjalmsson B."/>
            <person name="Schierup M.H."/>
            <person name="Young J.P.W."/>
            <person name="Andersen S.U."/>
        </authorList>
    </citation>
    <scope>NUCLEOTIDE SEQUENCE [LARGE SCALE GENOMIC DNA]</scope>
    <source>
        <strain evidence="2 3">SM42</strain>
        <strain evidence="1 4">SM92</strain>
        <plasmid evidence="2">pSM42_Rh02_Rh04</plasmid>
    </source>
</reference>